<proteinExistence type="predicted"/>
<reference evidence="2 3" key="2">
    <citation type="submission" date="2018-11" db="EMBL/GenBank/DDBJ databases">
        <authorList>
            <consortium name="Pathogen Informatics"/>
        </authorList>
    </citation>
    <scope>NUCLEOTIDE SEQUENCE [LARGE SCALE GENOMIC DNA]</scope>
</reference>
<evidence type="ECO:0000313" key="4">
    <source>
        <dbReference type="WBParaSite" id="GPUH_0002349701-mRNA-1"/>
    </source>
</evidence>
<reference evidence="4" key="1">
    <citation type="submission" date="2016-06" db="UniProtKB">
        <authorList>
            <consortium name="WormBaseParasite"/>
        </authorList>
    </citation>
    <scope>IDENTIFICATION</scope>
</reference>
<dbReference type="EMBL" id="UYRT01097956">
    <property type="protein sequence ID" value="VDN41522.1"/>
    <property type="molecule type" value="Genomic_DNA"/>
</dbReference>
<evidence type="ECO:0000256" key="1">
    <source>
        <dbReference type="SAM" id="Phobius"/>
    </source>
</evidence>
<gene>
    <name evidence="2" type="ORF">GPUH_LOCUS23469</name>
</gene>
<keyword evidence="1" id="KW-0472">Membrane</keyword>
<organism evidence="4">
    <name type="scientific">Gongylonema pulchrum</name>
    <dbReference type="NCBI Taxonomy" id="637853"/>
    <lineage>
        <taxon>Eukaryota</taxon>
        <taxon>Metazoa</taxon>
        <taxon>Ecdysozoa</taxon>
        <taxon>Nematoda</taxon>
        <taxon>Chromadorea</taxon>
        <taxon>Rhabditida</taxon>
        <taxon>Spirurina</taxon>
        <taxon>Spiruromorpha</taxon>
        <taxon>Spiruroidea</taxon>
        <taxon>Gongylonematidae</taxon>
        <taxon>Gongylonema</taxon>
    </lineage>
</organism>
<dbReference type="Proteomes" id="UP000271098">
    <property type="component" value="Unassembled WGS sequence"/>
</dbReference>
<dbReference type="WBParaSite" id="GPUH_0002349701-mRNA-1">
    <property type="protein sequence ID" value="GPUH_0002349701-mRNA-1"/>
    <property type="gene ID" value="GPUH_0002349701"/>
</dbReference>
<dbReference type="AlphaFoldDB" id="A0A183ER76"/>
<feature type="transmembrane region" description="Helical" evidence="1">
    <location>
        <begin position="46"/>
        <end position="65"/>
    </location>
</feature>
<keyword evidence="3" id="KW-1185">Reference proteome</keyword>
<evidence type="ECO:0000313" key="2">
    <source>
        <dbReference type="EMBL" id="VDN41522.1"/>
    </source>
</evidence>
<dbReference type="OrthoDB" id="5839307at2759"/>
<accession>A0A183ER76</accession>
<keyword evidence="1" id="KW-1133">Transmembrane helix</keyword>
<name>A0A183ER76_9BILA</name>
<evidence type="ECO:0000313" key="3">
    <source>
        <dbReference type="Proteomes" id="UP000271098"/>
    </source>
</evidence>
<sequence>MNVRQRHIGREADAGLTGREAESATTRWVDPLELMRAKLELEDLGFRHWLLILLIIGGIYGFVVYEDKRMPAVKPAGQYDEFSEERARILLRSLTDLGPRPSGSESCEVHFLY</sequence>
<protein>
    <submittedName>
        <fullName evidence="4">RIC3 domain-containing protein</fullName>
    </submittedName>
</protein>
<keyword evidence="1" id="KW-0812">Transmembrane</keyword>